<gene>
    <name evidence="2" type="ORF">SAMN06296008_1235</name>
</gene>
<keyword evidence="1" id="KW-0175">Coiled coil</keyword>
<reference evidence="2 3" key="1">
    <citation type="submission" date="2017-04" db="EMBL/GenBank/DDBJ databases">
        <authorList>
            <person name="Afonso C.L."/>
            <person name="Miller P.J."/>
            <person name="Scott M.A."/>
            <person name="Spackman E."/>
            <person name="Goraichik I."/>
            <person name="Dimitrov K.M."/>
            <person name="Suarez D.L."/>
            <person name="Swayne D.E."/>
        </authorList>
    </citation>
    <scope>NUCLEOTIDE SEQUENCE [LARGE SCALE GENOMIC DNA]</scope>
    <source>
        <strain evidence="2 3">VK13</strain>
    </source>
</reference>
<organism evidence="2 3">
    <name type="scientific">Polynucleobacter kasalickyi</name>
    <dbReference type="NCBI Taxonomy" id="1938817"/>
    <lineage>
        <taxon>Bacteria</taxon>
        <taxon>Pseudomonadati</taxon>
        <taxon>Pseudomonadota</taxon>
        <taxon>Betaproteobacteria</taxon>
        <taxon>Burkholderiales</taxon>
        <taxon>Burkholderiaceae</taxon>
        <taxon>Polynucleobacter</taxon>
    </lineage>
</organism>
<dbReference type="EMBL" id="FWXJ01000023">
    <property type="protein sequence ID" value="SMC83768.1"/>
    <property type="molecule type" value="Genomic_DNA"/>
</dbReference>
<dbReference type="Proteomes" id="UP000192708">
    <property type="component" value="Unassembled WGS sequence"/>
</dbReference>
<dbReference type="RefSeq" id="WP_084286075.1">
    <property type="nucleotide sequence ID" value="NZ_FWXJ01000023.1"/>
</dbReference>
<name>A0A1W2CGK3_9BURK</name>
<accession>A0A1W2CGK3</accession>
<dbReference type="OrthoDB" id="8410714at2"/>
<sequence length="398" mass="46518">MGEIFDQLKLKKKELNEYRQSVGKLEDEIAKLTKKLIAEDVSEKINKYEIQKLEYPNGLNRLFIRDFLCYEKNADFIGLSDSKLLILGSGPWKKLELEEFLSSKYFECVSVEMNPSILILGDFDFDNEEIDRILFSESYLNKNLRIYTQELFVYYLITGEDPLENWEVDTLLTAVEDHKGLQYILNFPEFTWPISSSDLESIDYSISEIDPSDWDEESPLRKLGYTVKEGALSEQQRHNLLTRAFSEPLDEYLNSSHEKERWGKANSAQRLYAIASFISWLNGFQGSNKPGASERWRNDLQWLKEEFYLRRMKFEWPNPIVNVNSNNKTNSAKPSILNIPKTSTKVQLFRVGKKVFNEKYGWGKVSSISTLRDEIEVDFSDFKVGTRIFSRSLAKFYE</sequence>
<evidence type="ECO:0000313" key="3">
    <source>
        <dbReference type="Proteomes" id="UP000192708"/>
    </source>
</evidence>
<feature type="coiled-coil region" evidence="1">
    <location>
        <begin position="8"/>
        <end position="35"/>
    </location>
</feature>
<protein>
    <submittedName>
        <fullName evidence="2">Uncharacterized protein</fullName>
    </submittedName>
</protein>
<dbReference type="AlphaFoldDB" id="A0A1W2CGK3"/>
<proteinExistence type="predicted"/>
<evidence type="ECO:0000313" key="2">
    <source>
        <dbReference type="EMBL" id="SMC83768.1"/>
    </source>
</evidence>
<evidence type="ECO:0000256" key="1">
    <source>
        <dbReference type="SAM" id="Coils"/>
    </source>
</evidence>
<dbReference type="STRING" id="1938817.SAMN06296008_1235"/>
<keyword evidence="3" id="KW-1185">Reference proteome</keyword>